<dbReference type="EMBL" id="JAYMYQ010000003">
    <property type="protein sequence ID" value="KAK7344212.1"/>
    <property type="molecule type" value="Genomic_DNA"/>
</dbReference>
<evidence type="ECO:0000313" key="2">
    <source>
        <dbReference type="EMBL" id="KAK7344212.1"/>
    </source>
</evidence>
<proteinExistence type="predicted"/>
<sequence>MDTPCKCKWMSFPRNVRACIMFASVNIDIFQFFLMPHWLNFASMCFIVSVNFRSLIIDQHPFKTVTATDILTVKLNNEYPFKLAWVVGGVRHQLRIKAGCNASESRDPHPSLNSVHKIKDLESRGTMDLALGTNIVNMVANLKVGRLAIDSHNGVIYR</sequence>
<name>A0AAN9M2L8_CANGL</name>
<evidence type="ECO:0000313" key="3">
    <source>
        <dbReference type="Proteomes" id="UP001367508"/>
    </source>
</evidence>
<keyword evidence="1" id="KW-1133">Transmembrane helix</keyword>
<keyword evidence="1" id="KW-0812">Transmembrane</keyword>
<keyword evidence="1" id="KW-0472">Membrane</keyword>
<protein>
    <submittedName>
        <fullName evidence="2">Uncharacterized protein</fullName>
    </submittedName>
</protein>
<keyword evidence="3" id="KW-1185">Reference proteome</keyword>
<evidence type="ECO:0000256" key="1">
    <source>
        <dbReference type="SAM" id="Phobius"/>
    </source>
</evidence>
<reference evidence="2 3" key="1">
    <citation type="submission" date="2024-01" db="EMBL/GenBank/DDBJ databases">
        <title>The genomes of 5 underutilized Papilionoideae crops provide insights into root nodulation and disease resistanc.</title>
        <authorList>
            <person name="Jiang F."/>
        </authorList>
    </citation>
    <scope>NUCLEOTIDE SEQUENCE [LARGE SCALE GENOMIC DNA]</scope>
    <source>
        <strain evidence="2">LVBAO_FW01</strain>
        <tissue evidence="2">Leaves</tissue>
    </source>
</reference>
<accession>A0AAN9M2L8</accession>
<comment type="caution">
    <text evidence="2">The sequence shown here is derived from an EMBL/GenBank/DDBJ whole genome shotgun (WGS) entry which is preliminary data.</text>
</comment>
<dbReference type="Proteomes" id="UP001367508">
    <property type="component" value="Unassembled WGS sequence"/>
</dbReference>
<organism evidence="2 3">
    <name type="scientific">Canavalia gladiata</name>
    <name type="common">Sword bean</name>
    <name type="synonym">Dolichos gladiatus</name>
    <dbReference type="NCBI Taxonomy" id="3824"/>
    <lineage>
        <taxon>Eukaryota</taxon>
        <taxon>Viridiplantae</taxon>
        <taxon>Streptophyta</taxon>
        <taxon>Embryophyta</taxon>
        <taxon>Tracheophyta</taxon>
        <taxon>Spermatophyta</taxon>
        <taxon>Magnoliopsida</taxon>
        <taxon>eudicotyledons</taxon>
        <taxon>Gunneridae</taxon>
        <taxon>Pentapetalae</taxon>
        <taxon>rosids</taxon>
        <taxon>fabids</taxon>
        <taxon>Fabales</taxon>
        <taxon>Fabaceae</taxon>
        <taxon>Papilionoideae</taxon>
        <taxon>50 kb inversion clade</taxon>
        <taxon>NPAAA clade</taxon>
        <taxon>indigoferoid/millettioid clade</taxon>
        <taxon>Phaseoleae</taxon>
        <taxon>Canavalia</taxon>
    </lineage>
</organism>
<gene>
    <name evidence="2" type="ORF">VNO77_13567</name>
</gene>
<feature type="transmembrane region" description="Helical" evidence="1">
    <location>
        <begin position="18"/>
        <end position="39"/>
    </location>
</feature>
<dbReference type="AlphaFoldDB" id="A0AAN9M2L8"/>